<dbReference type="InterPro" id="IPR016181">
    <property type="entry name" value="Acyl_CoA_acyltransferase"/>
</dbReference>
<comment type="caution">
    <text evidence="1">The sequence shown here is derived from an EMBL/GenBank/DDBJ whole genome shotgun (WGS) entry which is preliminary data.</text>
</comment>
<proteinExistence type="predicted"/>
<organism evidence="1 2">
    <name type="scientific">Paucihalobacter ruber</name>
    <dbReference type="NCBI Taxonomy" id="2567861"/>
    <lineage>
        <taxon>Bacteria</taxon>
        <taxon>Pseudomonadati</taxon>
        <taxon>Bacteroidota</taxon>
        <taxon>Flavobacteriia</taxon>
        <taxon>Flavobacteriales</taxon>
        <taxon>Flavobacteriaceae</taxon>
        <taxon>Paucihalobacter</taxon>
    </lineage>
</organism>
<gene>
    <name evidence="1" type="ORF">FJ651_07790</name>
</gene>
<dbReference type="EMBL" id="VHIQ01000003">
    <property type="protein sequence ID" value="TPV34052.1"/>
    <property type="molecule type" value="Genomic_DNA"/>
</dbReference>
<evidence type="ECO:0000313" key="1">
    <source>
        <dbReference type="EMBL" id="TPV34052.1"/>
    </source>
</evidence>
<name>A0A506PLG9_9FLAO</name>
<dbReference type="RefSeq" id="WP_140989949.1">
    <property type="nucleotide sequence ID" value="NZ_VHIQ01000003.1"/>
</dbReference>
<dbReference type="OrthoDB" id="1424606at2"/>
<keyword evidence="2" id="KW-1185">Reference proteome</keyword>
<protein>
    <recommendedName>
        <fullName evidence="3">BioF2-like acetyltransferase domain-containing protein</fullName>
    </recommendedName>
</protein>
<evidence type="ECO:0000313" key="2">
    <source>
        <dbReference type="Proteomes" id="UP000317332"/>
    </source>
</evidence>
<evidence type="ECO:0008006" key="3">
    <source>
        <dbReference type="Google" id="ProtNLM"/>
    </source>
</evidence>
<dbReference type="SUPFAM" id="SSF55729">
    <property type="entry name" value="Acyl-CoA N-acyltransferases (Nat)"/>
    <property type="match status" value="1"/>
</dbReference>
<accession>A0A506PLG9</accession>
<dbReference type="Proteomes" id="UP000317332">
    <property type="component" value="Unassembled WGS sequence"/>
</dbReference>
<dbReference type="AlphaFoldDB" id="A0A506PLG9"/>
<sequence length="389" mass="46026">MTFIKREMFIWDFLKKEMIPKNVESVTFNNITFDNSNICEKSKNQVTTISLVPSYVNLNFKNKELFKEIKITNTNLDGSGITINENDTLESYLQNTLSRHTRKNLQRFWNRLNQSFNIKVNYYHGQISRETFTFLMSSLYHFLIKRFNDKQKINSYLINWDQKTEPAFNLINNKKASLFVIYNEDTPINITLNYHTFNTILFSEINGFDTNYYKFGLGHIDLYLHLKWCFDNNYKFLDLGNGTLDYKKKWCNTFYNIQYVLLYKKGSILSKTLFIAEKNKLSVKNFLKKIKLDELILKTKYLLKYSKNTIKKTSNHKLFTLENLSNDADYNLNNAAVIDLKTNTFLKNPVYDSLFNSNEHINDITIYMIAENTYVIKGKKSLLKIKTTT</sequence>
<reference evidence="1 2" key="1">
    <citation type="submission" date="2019-06" db="EMBL/GenBank/DDBJ databases">
        <title>Flavobacteriaceae Paucihalobacterium erythroidium CWB-1, complete genome.</title>
        <authorList>
            <person name="Wu S."/>
        </authorList>
    </citation>
    <scope>NUCLEOTIDE SEQUENCE [LARGE SCALE GENOMIC DNA]</scope>
    <source>
        <strain evidence="1 2">CWB-1</strain>
    </source>
</reference>